<dbReference type="EMBL" id="JACCCC010000001">
    <property type="protein sequence ID" value="NYE49301.1"/>
    <property type="molecule type" value="Genomic_DNA"/>
</dbReference>
<sequence>MTTAERLGHGYPTVGVEEEFLLVDADGHLSARGPEVLGDTQRGSGEVQCELARCQVESATSVCGNAGELLADLRSLRARLAASARHRGLRVLAVGAPVLAESRPPPVTPERRYRRMAEHFGAIVDSGGICGCHVHVAIPDRETGVRVSNHLRPWLPVLLALTANSPFSGGADTGYASWRQVTWSRWPSALPTPLFASLADYEARVRGLLDSGAALDRGMIYWDIRLSEHNPTLEVRVCDVAATAEEAALIAVLVRGLVSAGLGDVAAGRRPPDLPVEALVGQLWRAARGGLEGRCADPETGELTPARVLLKRLLERVRPDLAECGDLDFAESALAALYRMGDGARRQRMAFRRRESLTDVVNHIAATTCADLVEIA</sequence>
<dbReference type="Proteomes" id="UP000589036">
    <property type="component" value="Unassembled WGS sequence"/>
</dbReference>
<dbReference type="InterPro" id="IPR011793">
    <property type="entry name" value="YbdK"/>
</dbReference>
<dbReference type="NCBIfam" id="NF010041">
    <property type="entry name" value="PRK13517.1-1"/>
    <property type="match status" value="1"/>
</dbReference>
<dbReference type="AlphaFoldDB" id="A0A852TZQ1"/>
<proteinExistence type="inferred from homology"/>
<keyword evidence="7" id="KW-1185">Reference proteome</keyword>
<comment type="caution">
    <text evidence="6">The sequence shown here is derived from an EMBL/GenBank/DDBJ whole genome shotgun (WGS) entry which is preliminary data.</text>
</comment>
<dbReference type="GO" id="GO:0005524">
    <property type="term" value="F:ATP binding"/>
    <property type="evidence" value="ECO:0007669"/>
    <property type="project" value="UniProtKB-KW"/>
</dbReference>
<evidence type="ECO:0000256" key="2">
    <source>
        <dbReference type="ARBA" id="ARBA00022741"/>
    </source>
</evidence>
<name>A0A852TZQ1_9ACTN</name>
<evidence type="ECO:0000256" key="3">
    <source>
        <dbReference type="ARBA" id="ARBA00022840"/>
    </source>
</evidence>
<accession>A0A852TZQ1</accession>
<evidence type="ECO:0000256" key="5">
    <source>
        <dbReference type="HAMAP-Rule" id="MF_01609"/>
    </source>
</evidence>
<evidence type="ECO:0000313" key="6">
    <source>
        <dbReference type="EMBL" id="NYE49301.1"/>
    </source>
</evidence>
<dbReference type="RefSeq" id="WP_179644986.1">
    <property type="nucleotide sequence ID" value="NZ_BAAAYY010000031.1"/>
</dbReference>
<gene>
    <name evidence="6" type="ORF">HDA32_004421</name>
</gene>
<dbReference type="NCBIfam" id="TIGR02050">
    <property type="entry name" value="gshA_cyan_rel"/>
    <property type="match status" value="1"/>
</dbReference>
<evidence type="ECO:0000256" key="1">
    <source>
        <dbReference type="ARBA" id="ARBA00022598"/>
    </source>
</evidence>
<evidence type="ECO:0000256" key="4">
    <source>
        <dbReference type="ARBA" id="ARBA00048819"/>
    </source>
</evidence>
<reference evidence="6 7" key="1">
    <citation type="submission" date="2020-07" db="EMBL/GenBank/DDBJ databases">
        <title>Sequencing the genomes of 1000 actinobacteria strains.</title>
        <authorList>
            <person name="Klenk H.-P."/>
        </authorList>
    </citation>
    <scope>NUCLEOTIDE SEQUENCE [LARGE SCALE GENOMIC DNA]</scope>
    <source>
        <strain evidence="6 7">CXB654</strain>
    </source>
</reference>
<dbReference type="EC" id="6.3.2.2" evidence="5"/>
<organism evidence="6 7">
    <name type="scientific">Spinactinospora alkalitolerans</name>
    <dbReference type="NCBI Taxonomy" id="687207"/>
    <lineage>
        <taxon>Bacteria</taxon>
        <taxon>Bacillati</taxon>
        <taxon>Actinomycetota</taxon>
        <taxon>Actinomycetes</taxon>
        <taxon>Streptosporangiales</taxon>
        <taxon>Nocardiopsidaceae</taxon>
        <taxon>Spinactinospora</taxon>
    </lineage>
</organism>
<keyword evidence="2 5" id="KW-0547">Nucleotide-binding</keyword>
<comment type="catalytic activity">
    <reaction evidence="4 5">
        <text>L-cysteine + L-glutamate + ATP = gamma-L-glutamyl-L-cysteine + ADP + phosphate + H(+)</text>
        <dbReference type="Rhea" id="RHEA:13285"/>
        <dbReference type="ChEBI" id="CHEBI:15378"/>
        <dbReference type="ChEBI" id="CHEBI:29985"/>
        <dbReference type="ChEBI" id="CHEBI:30616"/>
        <dbReference type="ChEBI" id="CHEBI:35235"/>
        <dbReference type="ChEBI" id="CHEBI:43474"/>
        <dbReference type="ChEBI" id="CHEBI:58173"/>
        <dbReference type="ChEBI" id="CHEBI:456216"/>
        <dbReference type="EC" id="6.3.2.2"/>
    </reaction>
</comment>
<dbReference type="SUPFAM" id="SSF55931">
    <property type="entry name" value="Glutamine synthetase/guanido kinase"/>
    <property type="match status" value="1"/>
</dbReference>
<dbReference type="InterPro" id="IPR006336">
    <property type="entry name" value="GCS2"/>
</dbReference>
<dbReference type="HAMAP" id="MF_01609">
    <property type="entry name" value="Glu_cys_ligase_2"/>
    <property type="match status" value="1"/>
</dbReference>
<dbReference type="InterPro" id="IPR014746">
    <property type="entry name" value="Gln_synth/guanido_kin_cat_dom"/>
</dbReference>
<dbReference type="PANTHER" id="PTHR36510:SF1">
    <property type="entry name" value="GLUTAMATE--CYSTEINE LIGASE 2-RELATED"/>
    <property type="match status" value="1"/>
</dbReference>
<comment type="similarity">
    <text evidence="5">Belongs to the glutamate--cysteine ligase type 2 family. YbdK subfamily.</text>
</comment>
<dbReference type="Gene3D" id="3.30.590.20">
    <property type="match status" value="1"/>
</dbReference>
<keyword evidence="1 5" id="KW-0436">Ligase</keyword>
<comment type="function">
    <text evidence="5">ATP-dependent carboxylate-amine ligase which exhibits weak glutamate--cysteine ligase activity.</text>
</comment>
<dbReference type="GO" id="GO:0042398">
    <property type="term" value="P:modified amino acid biosynthetic process"/>
    <property type="evidence" value="ECO:0007669"/>
    <property type="project" value="InterPro"/>
</dbReference>
<dbReference type="InterPro" id="IPR050141">
    <property type="entry name" value="GCL_type2/YbdK_subfam"/>
</dbReference>
<dbReference type="GO" id="GO:0004357">
    <property type="term" value="F:glutamate-cysteine ligase activity"/>
    <property type="evidence" value="ECO:0007669"/>
    <property type="project" value="UniProtKB-EC"/>
</dbReference>
<dbReference type="Pfam" id="PF04107">
    <property type="entry name" value="GCS2"/>
    <property type="match status" value="1"/>
</dbReference>
<evidence type="ECO:0000313" key="7">
    <source>
        <dbReference type="Proteomes" id="UP000589036"/>
    </source>
</evidence>
<keyword evidence="3 5" id="KW-0067">ATP-binding</keyword>
<protein>
    <recommendedName>
        <fullName evidence="5">Putative glutamate--cysteine ligase 2</fullName>
        <ecNumber evidence="5">6.3.2.2</ecNumber>
    </recommendedName>
    <alternativeName>
        <fullName evidence="5">Gamma-glutamylcysteine synthetase 2</fullName>
        <shortName evidence="5">GCS 2</shortName>
        <shortName evidence="5">Gamma-GCS 2</shortName>
    </alternativeName>
</protein>
<dbReference type="PANTHER" id="PTHR36510">
    <property type="entry name" value="GLUTAMATE--CYSTEINE LIGASE 2-RELATED"/>
    <property type="match status" value="1"/>
</dbReference>